<feature type="signal peptide" evidence="2">
    <location>
        <begin position="1"/>
        <end position="24"/>
    </location>
</feature>
<dbReference type="Proteomes" id="UP001597521">
    <property type="component" value="Unassembled WGS sequence"/>
</dbReference>
<feature type="chain" id="PRO_5047148589" evidence="2">
    <location>
        <begin position="25"/>
        <end position="327"/>
    </location>
</feature>
<evidence type="ECO:0000313" key="4">
    <source>
        <dbReference type="Proteomes" id="UP001597521"/>
    </source>
</evidence>
<dbReference type="PROSITE" id="PS51257">
    <property type="entry name" value="PROKAR_LIPOPROTEIN"/>
    <property type="match status" value="1"/>
</dbReference>
<name>A0ABW5QJD1_9HYPH</name>
<comment type="caution">
    <text evidence="3">The sequence shown here is derived from an EMBL/GenBank/DDBJ whole genome shotgun (WGS) entry which is preliminary data.</text>
</comment>
<feature type="region of interest" description="Disordered" evidence="1">
    <location>
        <begin position="232"/>
        <end position="283"/>
    </location>
</feature>
<gene>
    <name evidence="3" type="ORF">ACFSX5_07685</name>
</gene>
<protein>
    <submittedName>
        <fullName evidence="3">Uncharacterized protein</fullName>
    </submittedName>
</protein>
<dbReference type="EMBL" id="JBHUNP010000001">
    <property type="protein sequence ID" value="MFD2647667.1"/>
    <property type="molecule type" value="Genomic_DNA"/>
</dbReference>
<evidence type="ECO:0000256" key="2">
    <source>
        <dbReference type="SAM" id="SignalP"/>
    </source>
</evidence>
<organism evidence="3 4">
    <name type="scientific">Devosia albogilva</name>
    <dbReference type="NCBI Taxonomy" id="429726"/>
    <lineage>
        <taxon>Bacteria</taxon>
        <taxon>Pseudomonadati</taxon>
        <taxon>Pseudomonadota</taxon>
        <taxon>Alphaproteobacteria</taxon>
        <taxon>Hyphomicrobiales</taxon>
        <taxon>Devosiaceae</taxon>
        <taxon>Devosia</taxon>
    </lineage>
</organism>
<accession>A0ABW5QJD1</accession>
<feature type="compositionally biased region" description="Basic and acidic residues" evidence="1">
    <location>
        <begin position="258"/>
        <end position="267"/>
    </location>
</feature>
<evidence type="ECO:0000256" key="1">
    <source>
        <dbReference type="SAM" id="MobiDB-lite"/>
    </source>
</evidence>
<dbReference type="RefSeq" id="WP_386832687.1">
    <property type="nucleotide sequence ID" value="NZ_JBHUNP010000001.1"/>
</dbReference>
<reference evidence="4" key="1">
    <citation type="journal article" date="2019" name="Int. J. Syst. Evol. Microbiol.">
        <title>The Global Catalogue of Microorganisms (GCM) 10K type strain sequencing project: providing services to taxonomists for standard genome sequencing and annotation.</title>
        <authorList>
            <consortium name="The Broad Institute Genomics Platform"/>
            <consortium name="The Broad Institute Genome Sequencing Center for Infectious Disease"/>
            <person name="Wu L."/>
            <person name="Ma J."/>
        </authorList>
    </citation>
    <scope>NUCLEOTIDE SEQUENCE [LARGE SCALE GENOMIC DNA]</scope>
    <source>
        <strain evidence="4">CCM 7427</strain>
    </source>
</reference>
<sequence>MAARPILTLFAGTLALGCSPAVLAQEAVQGVFALPGAEAAVTGEMQVRDTGPLTRELQFSYADVATSEPVTGFDLELTQELHVLAVDAGLSTLIHRHVEHADADGRFTVELPFPEAGLYHVFTDAVPTGHGQQVLRFDLEIGEGGAAADGMSREPVSIDAGPIEAVSGAYTVTLDASELQPGTESMLSLLVEKNGAPADDITPYLGVAAHAVLIRAEDLAYVHAHAMADGEAGGHGGHGGGHGHDTPPAAEHGAGHHGAPESDHGHADASGTHGGHGDHGTASAEAVDPEMTVHVTLPAPGDYALWIEFTGGGDVVTVPFALTVPAE</sequence>
<keyword evidence="2" id="KW-0732">Signal</keyword>
<keyword evidence="4" id="KW-1185">Reference proteome</keyword>
<proteinExistence type="predicted"/>
<evidence type="ECO:0000313" key="3">
    <source>
        <dbReference type="EMBL" id="MFD2647667.1"/>
    </source>
</evidence>